<reference evidence="1" key="1">
    <citation type="submission" date="2019-08" db="EMBL/GenBank/DDBJ databases">
        <title>Genome sequence of Clostridiales bacterium MT110.</title>
        <authorList>
            <person name="Cao J."/>
        </authorList>
    </citation>
    <scope>NUCLEOTIDE SEQUENCE</scope>
    <source>
        <strain evidence="1">MT110</strain>
    </source>
</reference>
<name>A0ACD1AD45_9FIRM</name>
<proteinExistence type="predicted"/>
<organism evidence="1 2">
    <name type="scientific">Anoxybacterium hadale</name>
    <dbReference type="NCBI Taxonomy" id="3408580"/>
    <lineage>
        <taxon>Bacteria</taxon>
        <taxon>Bacillati</taxon>
        <taxon>Bacillota</taxon>
        <taxon>Clostridia</taxon>
        <taxon>Peptostreptococcales</taxon>
        <taxon>Anaerovoracaceae</taxon>
        <taxon>Anoxybacterium</taxon>
    </lineage>
</organism>
<evidence type="ECO:0000313" key="1">
    <source>
        <dbReference type="EMBL" id="QOX64218.1"/>
    </source>
</evidence>
<keyword evidence="2" id="KW-1185">Reference proteome</keyword>
<dbReference type="EMBL" id="CP042469">
    <property type="protein sequence ID" value="QOX64218.1"/>
    <property type="molecule type" value="Genomic_DNA"/>
</dbReference>
<accession>A0ACD1AD45</accession>
<sequence length="370" mass="41955">MDVKKPNLSFEQWREKIIRVFYVIIVLIFLVEVIVFLAFRPFGLLAETTTDLHYILKYIMLPTLINLILVYACHKINTNRFKDKIKNTAIPVTLSLLAAVIAYVHVQVDSITTALAMPVFLTVLFGKKKMTRLITMLNGALILLISLRAAFYFENKTVFFYLNIVVALTLLITAYLISNVLIAYNKANSDYINFSYETQLSLTEQARNDSLTGLFNQKTFHALLNTTMEKAWKSRAPMSLAIIDLDDFKEINDTYGHLAGDQVLIHFTDLMKEHCKEGDAFIARYGGDEFAVIFPRASRELAYLRLESLRKRCRQVPSAKTGTSSISFSAGIASYSEGETNATLLFHQADSALYQAKENGKGQTMIYQEQ</sequence>
<evidence type="ECO:0000313" key="2">
    <source>
        <dbReference type="Proteomes" id="UP000594014"/>
    </source>
</evidence>
<dbReference type="Proteomes" id="UP000594014">
    <property type="component" value="Chromosome"/>
</dbReference>
<gene>
    <name evidence="1" type="ORF">FRZ06_13155</name>
</gene>
<protein>
    <submittedName>
        <fullName evidence="1">Diguanylate cyclase</fullName>
    </submittedName>
</protein>